<feature type="compositionally biased region" description="Basic and acidic residues" evidence="1">
    <location>
        <begin position="55"/>
        <end position="68"/>
    </location>
</feature>
<evidence type="ECO:0000313" key="3">
    <source>
        <dbReference type="Proteomes" id="UP000033441"/>
    </source>
</evidence>
<feature type="region of interest" description="Disordered" evidence="1">
    <location>
        <begin position="1"/>
        <end position="22"/>
    </location>
</feature>
<organism evidence="2 3">
    <name type="scientific">Anaplasma phagocytophilum str. ApMUC09</name>
    <dbReference type="NCBI Taxonomy" id="1359152"/>
    <lineage>
        <taxon>Bacteria</taxon>
        <taxon>Pseudomonadati</taxon>
        <taxon>Pseudomonadota</taxon>
        <taxon>Alphaproteobacteria</taxon>
        <taxon>Rickettsiales</taxon>
        <taxon>Anaplasmataceae</taxon>
        <taxon>Anaplasma</taxon>
        <taxon>phagocytophilum group</taxon>
    </lineage>
</organism>
<reference evidence="2 3" key="1">
    <citation type="submission" date="2015-02" db="EMBL/GenBank/DDBJ databases">
        <title>Genome Sequencing of Rickettsiales.</title>
        <authorList>
            <person name="Daugherty S.C."/>
            <person name="Su Q."/>
            <person name="Abolude K."/>
            <person name="Beier-Sexton M."/>
            <person name="Carlyon J.A."/>
            <person name="Carter R."/>
            <person name="Day N.P."/>
            <person name="Dumler S.J."/>
            <person name="Dyachenko V."/>
            <person name="Godinez A."/>
            <person name="Kurtti T.J."/>
            <person name="Lichay M."/>
            <person name="Mullins K.E."/>
            <person name="Ott S."/>
            <person name="Pappas-Brown V."/>
            <person name="Paris D.H."/>
            <person name="Patel P."/>
            <person name="Richards A.L."/>
            <person name="Sadzewicz L."/>
            <person name="Sears K."/>
            <person name="Seidman D."/>
            <person name="Sengamalay N."/>
            <person name="Stenos J."/>
            <person name="Tallon L.J."/>
            <person name="Vincent G."/>
            <person name="Fraser C.M."/>
            <person name="Munderloh U."/>
            <person name="Dunning-Hotopp J.C."/>
        </authorList>
    </citation>
    <scope>NUCLEOTIDE SEQUENCE [LARGE SCALE GENOMIC DNA]</scope>
    <source>
        <strain evidence="2 3">ApMUC09</strain>
    </source>
</reference>
<feature type="region of interest" description="Disordered" evidence="1">
    <location>
        <begin position="55"/>
        <end position="77"/>
    </location>
</feature>
<sequence length="77" mass="7892">MASADVVTEENVVSAGGEGLDGTLGAEVTAAGNALEAAASVPEAEALKTVDIPLDKEVDKRDPDEVKAGKKKKKEKK</sequence>
<comment type="caution">
    <text evidence="2">The sequence shown here is derived from an EMBL/GenBank/DDBJ whole genome shotgun (WGS) entry which is preliminary data.</text>
</comment>
<dbReference type="Proteomes" id="UP000033441">
    <property type="component" value="Unassembled WGS sequence"/>
</dbReference>
<protein>
    <submittedName>
        <fullName evidence="2">Type IV secretion system VirB6 family domain protein</fullName>
    </submittedName>
</protein>
<name>A0A0F3NAW8_ANAPH</name>
<evidence type="ECO:0000256" key="1">
    <source>
        <dbReference type="SAM" id="MobiDB-lite"/>
    </source>
</evidence>
<dbReference type="PATRIC" id="fig|1359152.3.peg.1754"/>
<dbReference type="EMBL" id="LANV01000001">
    <property type="protein sequence ID" value="KJV64852.1"/>
    <property type="molecule type" value="Genomic_DNA"/>
</dbReference>
<proteinExistence type="predicted"/>
<evidence type="ECO:0000313" key="2">
    <source>
        <dbReference type="EMBL" id="KJV64852.1"/>
    </source>
</evidence>
<gene>
    <name evidence="2" type="ORF">APHMUC_1679</name>
</gene>
<dbReference type="AlphaFoldDB" id="A0A0F3NAW8"/>
<accession>A0A0F3NAW8</accession>